<sequence>MKYLILISTLSFCFFIVSLLTKKKTNLSKEKLSPFECGFDPFTSSRLPFSIRFFMITIIFLIFDIEIIILLPLPIISNLSHWSLPFSFFLILTIIFIGLIYEWKKGMIEWLK</sequence>
<evidence type="ECO:0000256" key="4">
    <source>
        <dbReference type="ARBA" id="ARBA00022448"/>
    </source>
</evidence>
<evidence type="ECO:0000313" key="11">
    <source>
        <dbReference type="EMBL" id="AMX74059.1"/>
    </source>
</evidence>
<keyword evidence="5 9" id="KW-0812">Transmembrane</keyword>
<feature type="transmembrane region" description="Helical" evidence="9">
    <location>
        <begin position="82"/>
        <end position="103"/>
    </location>
</feature>
<comment type="catalytic activity">
    <reaction evidence="8 9">
        <text>a ubiquinone + NADH + 5 H(+)(in) = a ubiquinol + NAD(+) + 4 H(+)(out)</text>
        <dbReference type="Rhea" id="RHEA:29091"/>
        <dbReference type="Rhea" id="RHEA-COMP:9565"/>
        <dbReference type="Rhea" id="RHEA-COMP:9566"/>
        <dbReference type="ChEBI" id="CHEBI:15378"/>
        <dbReference type="ChEBI" id="CHEBI:16389"/>
        <dbReference type="ChEBI" id="CHEBI:17976"/>
        <dbReference type="ChEBI" id="CHEBI:57540"/>
        <dbReference type="ChEBI" id="CHEBI:57945"/>
        <dbReference type="EC" id="7.1.1.2"/>
    </reaction>
</comment>
<evidence type="ECO:0000256" key="1">
    <source>
        <dbReference type="ARBA" id="ARBA00004370"/>
    </source>
</evidence>
<dbReference type="CTD" id="4537"/>
<dbReference type="GO" id="GO:0008137">
    <property type="term" value="F:NADH dehydrogenase (ubiquinone) activity"/>
    <property type="evidence" value="ECO:0007669"/>
    <property type="project" value="UniProtKB-UniRule"/>
</dbReference>
<evidence type="ECO:0000313" key="10">
    <source>
        <dbReference type="EMBL" id="AMX74046.1"/>
    </source>
</evidence>
<reference evidence="11" key="1">
    <citation type="journal article" date="2019" name="Ticks Tick Borne Dis.">
        <title>Argasid and ixodid systematics: Implications for soft tick evolution and systematics, with a new argasid species list.</title>
        <authorList>
            <person name="Mans B.J."/>
            <person name="Featherston J."/>
            <person name="Kvas M."/>
            <person name="Pillay K.A."/>
            <person name="de Klerk D.G."/>
            <person name="Pienaar R."/>
            <person name="de Castro M.H."/>
            <person name="Schwan T.G."/>
            <person name="Lopez J.E."/>
            <person name="Teel P."/>
            <person name="Perez de Leon A.A."/>
            <person name="Sonenshine D.E."/>
            <person name="Egekwu N.I."/>
            <person name="Bakkes D.K."/>
            <person name="Heyne H."/>
            <person name="Kanduma E.G."/>
            <person name="Nyangiwe N."/>
            <person name="Bouattour A."/>
            <person name="Latif A.A."/>
        </authorList>
    </citation>
    <scope>NUCLEOTIDE SEQUENCE</scope>
    <source>
        <strain evidence="10">1</strain>
        <strain evidence="11">2</strain>
    </source>
</reference>
<keyword evidence="4 9" id="KW-0813">Transport</keyword>
<dbReference type="Gene3D" id="1.20.58.1610">
    <property type="entry name" value="NADH:ubiquinone/plastoquinone oxidoreductase, chain 3"/>
    <property type="match status" value="1"/>
</dbReference>
<dbReference type="InterPro" id="IPR038430">
    <property type="entry name" value="NDAH_ubi_oxred_su3_sf"/>
</dbReference>
<accession>A0A1P8AG16</accession>
<gene>
    <name evidence="11" type="primary">ND3</name>
</gene>
<evidence type="ECO:0000256" key="7">
    <source>
        <dbReference type="ARBA" id="ARBA00023136"/>
    </source>
</evidence>
<dbReference type="EMBL" id="KR907229">
    <property type="protein sequence ID" value="AMX74059.1"/>
    <property type="molecule type" value="Genomic_DNA"/>
</dbReference>
<geneLocation type="mitochondrion" evidence="11"/>
<name>A0A1P8AG16_9ACAR</name>
<feature type="transmembrane region" description="Helical" evidence="9">
    <location>
        <begin position="53"/>
        <end position="76"/>
    </location>
</feature>
<evidence type="ECO:0000256" key="2">
    <source>
        <dbReference type="ARBA" id="ARBA00008472"/>
    </source>
</evidence>
<keyword evidence="9" id="KW-0249">Electron transport</keyword>
<keyword evidence="9" id="KW-1278">Translocase</keyword>
<evidence type="ECO:0000256" key="9">
    <source>
        <dbReference type="RuleBase" id="RU003640"/>
    </source>
</evidence>
<dbReference type="EC" id="7.1.1.2" evidence="9"/>
<comment type="similarity">
    <text evidence="2 9">Belongs to the complex I subunit 3 family.</text>
</comment>
<dbReference type="GO" id="GO:0031966">
    <property type="term" value="C:mitochondrial membrane"/>
    <property type="evidence" value="ECO:0007669"/>
    <property type="project" value="UniProtKB-SubCell"/>
</dbReference>
<dbReference type="PANTHER" id="PTHR11058:SF9">
    <property type="entry name" value="NADH-UBIQUINONE OXIDOREDUCTASE CHAIN 3"/>
    <property type="match status" value="1"/>
</dbReference>
<dbReference type="PANTHER" id="PTHR11058">
    <property type="entry name" value="NADH-UBIQUINONE OXIDOREDUCTASE CHAIN 3"/>
    <property type="match status" value="1"/>
</dbReference>
<dbReference type="GO" id="GO:0030964">
    <property type="term" value="C:NADH dehydrogenase complex"/>
    <property type="evidence" value="ECO:0007669"/>
    <property type="project" value="TreeGrafter"/>
</dbReference>
<dbReference type="EMBL" id="KR907226">
    <property type="protein sequence ID" value="AMX74046.1"/>
    <property type="molecule type" value="Genomic_DNA"/>
</dbReference>
<keyword evidence="9" id="KW-0830">Ubiquinone</keyword>
<dbReference type="GeneID" id="31079792"/>
<evidence type="ECO:0000256" key="6">
    <source>
        <dbReference type="ARBA" id="ARBA00022989"/>
    </source>
</evidence>
<organism evidence="11">
    <name type="scientific">Ogadenus brumpti</name>
    <dbReference type="NCBI Taxonomy" id="1827023"/>
    <lineage>
        <taxon>Eukaryota</taxon>
        <taxon>Metazoa</taxon>
        <taxon>Ecdysozoa</taxon>
        <taxon>Arthropoda</taxon>
        <taxon>Chelicerata</taxon>
        <taxon>Arachnida</taxon>
        <taxon>Acari</taxon>
        <taxon>Parasitiformes</taxon>
        <taxon>Ixodida</taxon>
        <taxon>Ixodoidea</taxon>
        <taxon>Argasidae</taxon>
        <taxon>Argasinae</taxon>
        <taxon>Ogadenus</taxon>
    </lineage>
</organism>
<comment type="subcellular location">
    <subcellularLocation>
        <location evidence="1">Membrane</location>
    </subcellularLocation>
    <subcellularLocation>
        <location evidence="9">Mitochondrion membrane</location>
        <topology evidence="9">Multi-pass membrane protein</topology>
    </subcellularLocation>
</comment>
<comment type="function">
    <text evidence="9">Core subunit of the mitochondrial membrane respiratory chain NADH dehydrogenase (Complex I) which catalyzes electron transfer from NADH through the respiratory chain, using ubiquinone as an electron acceptor. Essential for the catalytic activity of complex I.</text>
</comment>
<evidence type="ECO:0000256" key="3">
    <source>
        <dbReference type="ARBA" id="ARBA00021007"/>
    </source>
</evidence>
<dbReference type="RefSeq" id="YP_009346074.1">
    <property type="nucleotide sequence ID" value="NC_033855.1"/>
</dbReference>
<protein>
    <recommendedName>
        <fullName evidence="3 9">NADH-ubiquinone oxidoreductase chain 3</fullName>
        <ecNumber evidence="9">7.1.1.2</ecNumber>
    </recommendedName>
</protein>
<dbReference type="Pfam" id="PF00507">
    <property type="entry name" value="Oxidored_q4"/>
    <property type="match status" value="1"/>
</dbReference>
<evidence type="ECO:0000256" key="5">
    <source>
        <dbReference type="ARBA" id="ARBA00022692"/>
    </source>
</evidence>
<keyword evidence="6 9" id="KW-1133">Transmembrane helix</keyword>
<dbReference type="InterPro" id="IPR000440">
    <property type="entry name" value="NADH_UbQ/plastoQ_OxRdtase_su3"/>
</dbReference>
<dbReference type="AlphaFoldDB" id="A0A1P8AG16"/>
<feature type="transmembrane region" description="Helical" evidence="9">
    <location>
        <begin position="6"/>
        <end position="21"/>
    </location>
</feature>
<proteinExistence type="inferred from homology"/>
<keyword evidence="7 9" id="KW-0472">Membrane</keyword>
<keyword evidence="9" id="KW-0520">NAD</keyword>
<evidence type="ECO:0000256" key="8">
    <source>
        <dbReference type="ARBA" id="ARBA00049551"/>
    </source>
</evidence>
<keyword evidence="9 11" id="KW-0496">Mitochondrion</keyword>
<keyword evidence="9" id="KW-0679">Respiratory chain</keyword>